<evidence type="ECO:0000256" key="1">
    <source>
        <dbReference type="SAM" id="MobiDB-lite"/>
    </source>
</evidence>
<feature type="compositionally biased region" description="Low complexity" evidence="1">
    <location>
        <begin position="132"/>
        <end position="149"/>
    </location>
</feature>
<accession>A0A9P5VDS0</accession>
<feature type="compositionally biased region" description="Low complexity" evidence="1">
    <location>
        <begin position="338"/>
        <end position="355"/>
    </location>
</feature>
<feature type="compositionally biased region" description="Low complexity" evidence="1">
    <location>
        <begin position="21"/>
        <end position="49"/>
    </location>
</feature>
<organism evidence="2 3">
    <name type="scientific">Linnemannia schmuckeri</name>
    <dbReference type="NCBI Taxonomy" id="64567"/>
    <lineage>
        <taxon>Eukaryota</taxon>
        <taxon>Fungi</taxon>
        <taxon>Fungi incertae sedis</taxon>
        <taxon>Mucoromycota</taxon>
        <taxon>Mortierellomycotina</taxon>
        <taxon>Mortierellomycetes</taxon>
        <taxon>Mortierellales</taxon>
        <taxon>Mortierellaceae</taxon>
        <taxon>Linnemannia</taxon>
    </lineage>
</organism>
<feature type="compositionally biased region" description="Low complexity" evidence="1">
    <location>
        <begin position="68"/>
        <end position="81"/>
    </location>
</feature>
<feature type="compositionally biased region" description="Polar residues" evidence="1">
    <location>
        <begin position="92"/>
        <end position="116"/>
    </location>
</feature>
<feature type="compositionally biased region" description="Basic residues" evidence="1">
    <location>
        <begin position="10"/>
        <end position="20"/>
    </location>
</feature>
<feature type="region of interest" description="Disordered" evidence="1">
    <location>
        <begin position="498"/>
        <end position="524"/>
    </location>
</feature>
<feature type="compositionally biased region" description="Low complexity" evidence="1">
    <location>
        <begin position="460"/>
        <end position="473"/>
    </location>
</feature>
<keyword evidence="3" id="KW-1185">Reference proteome</keyword>
<sequence>MTFFLTAWRDKRKTKTKRRASSQSFGSSSSSSTSPQDSGFGSSSFSTVSDLSSNVGAFATLSSLSSLSPRQQQQHQKLLLQKGGHGGESRFRSTWSADKNGGDSRNGSSISTLESRQPQHPHHFHHHHFVYPSSASSPSPSSHPLAPLSPFSAHYERPITPPLMSRPSPSSSSARFKAALSRLLLLPRKGDHQLYYPPCTAAAASANYSTTRTYSTEPNAIPSLGVAAGGHLDDSRLNNNTNNSNNVHYPLQQQQQHKKKQQLFHRKHPLLTIKTSTTAPPSVLSPLSPLSPFASSNGAPNTVGVLPIPADPTAPACFPGTGPVDFALKSQQLQQFQPTSSSRRPSLTPSLTPSLGRVASPTSPSAVSGRHLIPHHHHHNHLHLGGDSMANNPAGLPSTLLLRRGSVESIAMSLHSLNNGPSSTHLLRRGSVESMTMSLYDYERTTVTSSSSNNWAMHMNNNSSNDRRSSISGRSMDEMEVVVVSSSRNDESLASSVHPFAHQPHNTGRYENGECDYDDDESKSGETAIAALSLSSNLDRFDPRSVQHNKSPSLSPSMMAHYSQIEKVTSSVSASKTKSSLGQGYDISTMFQVGPLSTPSSPMA</sequence>
<feature type="compositionally biased region" description="Basic residues" evidence="1">
    <location>
        <begin position="119"/>
        <end position="129"/>
    </location>
</feature>
<name>A0A9P5VDS0_9FUNG</name>
<evidence type="ECO:0000313" key="2">
    <source>
        <dbReference type="EMBL" id="KAF9154266.1"/>
    </source>
</evidence>
<gene>
    <name evidence="2" type="ORF">BG015_001449</name>
</gene>
<feature type="region of interest" description="Disordered" evidence="1">
    <location>
        <begin position="68"/>
        <end position="149"/>
    </location>
</feature>
<protein>
    <submittedName>
        <fullName evidence="2">Uncharacterized protein</fullName>
    </submittedName>
</protein>
<feature type="region of interest" description="Disordered" evidence="1">
    <location>
        <begin position="1"/>
        <end position="49"/>
    </location>
</feature>
<proteinExistence type="predicted"/>
<dbReference type="EMBL" id="JAAAUQ010000126">
    <property type="protein sequence ID" value="KAF9154266.1"/>
    <property type="molecule type" value="Genomic_DNA"/>
</dbReference>
<dbReference type="OrthoDB" id="2435622at2759"/>
<feature type="region of interest" description="Disordered" evidence="1">
    <location>
        <begin position="332"/>
        <end position="372"/>
    </location>
</feature>
<dbReference type="AlphaFoldDB" id="A0A9P5VDS0"/>
<comment type="caution">
    <text evidence="2">The sequence shown here is derived from an EMBL/GenBank/DDBJ whole genome shotgun (WGS) entry which is preliminary data.</text>
</comment>
<dbReference type="Proteomes" id="UP000748756">
    <property type="component" value="Unassembled WGS sequence"/>
</dbReference>
<reference evidence="2" key="1">
    <citation type="journal article" date="2020" name="Fungal Divers.">
        <title>Resolving the Mortierellaceae phylogeny through synthesis of multi-gene phylogenetics and phylogenomics.</title>
        <authorList>
            <person name="Vandepol N."/>
            <person name="Liber J."/>
            <person name="Desiro A."/>
            <person name="Na H."/>
            <person name="Kennedy M."/>
            <person name="Barry K."/>
            <person name="Grigoriev I.V."/>
            <person name="Miller A.N."/>
            <person name="O'Donnell K."/>
            <person name="Stajich J.E."/>
            <person name="Bonito G."/>
        </authorList>
    </citation>
    <scope>NUCLEOTIDE SEQUENCE</scope>
    <source>
        <strain evidence="2">NRRL 6426</strain>
    </source>
</reference>
<feature type="region of interest" description="Disordered" evidence="1">
    <location>
        <begin position="453"/>
        <end position="473"/>
    </location>
</feature>
<evidence type="ECO:0000313" key="3">
    <source>
        <dbReference type="Proteomes" id="UP000748756"/>
    </source>
</evidence>